<gene>
    <name evidence="1" type="ORF">IAA61_03105</name>
</gene>
<dbReference type="Proteomes" id="UP000824109">
    <property type="component" value="Unassembled WGS sequence"/>
</dbReference>
<organism evidence="1 2">
    <name type="scientific">Candidatus Ornithomonoglobus merdipullorum</name>
    <dbReference type="NCBI Taxonomy" id="2840895"/>
    <lineage>
        <taxon>Bacteria</taxon>
        <taxon>Bacillati</taxon>
        <taxon>Bacillota</taxon>
        <taxon>Clostridia</taxon>
        <taxon>Candidatus Ornithomonoglobus</taxon>
    </lineage>
</organism>
<protein>
    <submittedName>
        <fullName evidence="1">Uncharacterized protein</fullName>
    </submittedName>
</protein>
<reference evidence="1" key="1">
    <citation type="submission" date="2020-10" db="EMBL/GenBank/DDBJ databases">
        <authorList>
            <person name="Gilroy R."/>
        </authorList>
    </citation>
    <scope>NUCLEOTIDE SEQUENCE</scope>
    <source>
        <strain evidence="1">USAMLcec3-3695</strain>
    </source>
</reference>
<comment type="caution">
    <text evidence="1">The sequence shown here is derived from an EMBL/GenBank/DDBJ whole genome shotgun (WGS) entry which is preliminary data.</text>
</comment>
<dbReference type="EMBL" id="DVNB01000031">
    <property type="protein sequence ID" value="HIU56785.1"/>
    <property type="molecule type" value="Genomic_DNA"/>
</dbReference>
<proteinExistence type="predicted"/>
<name>A0A9D1MAH8_9FIRM</name>
<evidence type="ECO:0000313" key="1">
    <source>
        <dbReference type="EMBL" id="HIU56785.1"/>
    </source>
</evidence>
<dbReference type="AlphaFoldDB" id="A0A9D1MAH8"/>
<reference evidence="1" key="2">
    <citation type="journal article" date="2021" name="PeerJ">
        <title>Extensive microbial diversity within the chicken gut microbiome revealed by metagenomics and culture.</title>
        <authorList>
            <person name="Gilroy R."/>
            <person name="Ravi A."/>
            <person name="Getino M."/>
            <person name="Pursley I."/>
            <person name="Horton D.L."/>
            <person name="Alikhan N.F."/>
            <person name="Baker D."/>
            <person name="Gharbi K."/>
            <person name="Hall N."/>
            <person name="Watson M."/>
            <person name="Adriaenssens E.M."/>
            <person name="Foster-Nyarko E."/>
            <person name="Jarju S."/>
            <person name="Secka A."/>
            <person name="Antonio M."/>
            <person name="Oren A."/>
            <person name="Chaudhuri R.R."/>
            <person name="La Ragione R."/>
            <person name="Hildebrand F."/>
            <person name="Pallen M.J."/>
        </authorList>
    </citation>
    <scope>NUCLEOTIDE SEQUENCE</scope>
    <source>
        <strain evidence="1">USAMLcec3-3695</strain>
    </source>
</reference>
<sequence>MKARYNAPLINVTLFDCETISAADPQNNPLSGLSINAYGMQNYTTLQKVSHDIMQGNPTVQKILEFHVH</sequence>
<accession>A0A9D1MAH8</accession>
<evidence type="ECO:0000313" key="2">
    <source>
        <dbReference type="Proteomes" id="UP000824109"/>
    </source>
</evidence>